<dbReference type="SUPFAM" id="SSF48403">
    <property type="entry name" value="Ankyrin repeat"/>
    <property type="match status" value="1"/>
</dbReference>
<dbReference type="Proteomes" id="UP001321479">
    <property type="component" value="Segment"/>
</dbReference>
<dbReference type="RefSeq" id="YP_010842020.1">
    <property type="nucleotide sequence ID" value="NC_079139.1"/>
</dbReference>
<dbReference type="PROSITE" id="PS50088">
    <property type="entry name" value="ANK_REPEAT"/>
    <property type="match status" value="2"/>
</dbReference>
<dbReference type="PANTHER" id="PTHR24189">
    <property type="entry name" value="MYOTROPHIN"/>
    <property type="match status" value="1"/>
</dbReference>
<dbReference type="Gene3D" id="1.25.40.20">
    <property type="entry name" value="Ankyrin repeat-containing domain"/>
    <property type="match status" value="1"/>
</dbReference>
<protein>
    <submittedName>
        <fullName evidence="3">Ankyrin repeat protein</fullName>
    </submittedName>
</protein>
<keyword evidence="1" id="KW-0677">Repeat</keyword>
<evidence type="ECO:0000256" key="1">
    <source>
        <dbReference type="ARBA" id="ARBA00022737"/>
    </source>
</evidence>
<reference evidence="3 4" key="1">
    <citation type="submission" date="2021-02" db="EMBL/GenBank/DDBJ databases">
        <title>Cotonvirus japonicus, which uses Golgi apparatus of host cells for its virion factory, phylogenetically links tailed tupanvirus and icosahedral mimivirus.</title>
        <authorList>
            <person name="Takahashi H."/>
            <person name="Fukaya S."/>
            <person name="Song C."/>
            <person name="Murata K."/>
            <person name="Takemura M."/>
        </authorList>
    </citation>
    <scope>NUCLEOTIDE SEQUENCE [LARGE SCALE GENOMIC DNA]</scope>
</reference>
<dbReference type="EMBL" id="AP024483">
    <property type="protein sequence ID" value="BCS83412.1"/>
    <property type="molecule type" value="Genomic_DNA"/>
</dbReference>
<dbReference type="InterPro" id="IPR002110">
    <property type="entry name" value="Ankyrin_rpt"/>
</dbReference>
<sequence>MITEFEYTEYYDFESEHNYSSCKFNGISDDIYINCRASVKTENLNHSETIQYLKSCIMLRKSDLFVKIFEQYSDIDASEDNNIFLKIAITYGDILIVRFLIEKGCDVLMNNNIAIKIAAGHFSIEIIELLVKSGADPCTDNDFPLRYAAFHERNKSVDLFIKYGANIYANNNFIFKHYMSLVDPDDYFACHFKDNSLIRILIDKGLDVNAENGLLLTTFLTDYKTSKILLKMGADVTYLSDTNLFSIIMTGKNKLINLFTKYGVNFSRLNNLVPIKSLDIDSLIHQGVDISNLLLLVLTQAINN</sequence>
<keyword evidence="4" id="KW-1185">Reference proteome</keyword>
<keyword evidence="2" id="KW-0040">ANK repeat</keyword>
<name>A0ABM7NTB0_9VIRU</name>
<evidence type="ECO:0000256" key="2">
    <source>
        <dbReference type="ARBA" id="ARBA00023043"/>
    </source>
</evidence>
<organism evidence="3 4">
    <name type="scientific">Cotonvirus japonicus</name>
    <dbReference type="NCBI Taxonomy" id="2811091"/>
    <lineage>
        <taxon>Viruses</taxon>
        <taxon>Varidnaviria</taxon>
        <taxon>Bamfordvirae</taxon>
        <taxon>Nucleocytoviricota</taxon>
        <taxon>Megaviricetes</taxon>
        <taxon>Imitervirales</taxon>
        <taxon>Mimiviridae</taxon>
        <taxon>Megamimivirinae</taxon>
        <taxon>Cotonvirus</taxon>
        <taxon>Cotonvirus japonicum</taxon>
    </lineage>
</organism>
<dbReference type="Pfam" id="PF12796">
    <property type="entry name" value="Ank_2"/>
    <property type="match status" value="1"/>
</dbReference>
<accession>A0ABM7NTB0</accession>
<dbReference type="GeneID" id="80558617"/>
<proteinExistence type="predicted"/>
<evidence type="ECO:0000313" key="4">
    <source>
        <dbReference type="Proteomes" id="UP001321479"/>
    </source>
</evidence>
<dbReference type="SMART" id="SM00248">
    <property type="entry name" value="ANK"/>
    <property type="match status" value="5"/>
</dbReference>
<dbReference type="InterPro" id="IPR036770">
    <property type="entry name" value="Ankyrin_rpt-contain_sf"/>
</dbReference>
<evidence type="ECO:0000313" key="3">
    <source>
        <dbReference type="EMBL" id="BCS83412.1"/>
    </source>
</evidence>
<dbReference type="InterPro" id="IPR050745">
    <property type="entry name" value="Multifunctional_regulatory"/>
</dbReference>